<accession>A0A9W9Z3Q2</accession>
<feature type="compositionally biased region" description="Acidic residues" evidence="1">
    <location>
        <begin position="20"/>
        <end position="35"/>
    </location>
</feature>
<keyword evidence="3" id="KW-1185">Reference proteome</keyword>
<reference evidence="2" key="1">
    <citation type="submission" date="2023-01" db="EMBL/GenBank/DDBJ databases">
        <title>Genome assembly of the deep-sea coral Lophelia pertusa.</title>
        <authorList>
            <person name="Herrera S."/>
            <person name="Cordes E."/>
        </authorList>
    </citation>
    <scope>NUCLEOTIDE SEQUENCE</scope>
    <source>
        <strain evidence="2">USNM1676648</strain>
        <tissue evidence="2">Polyp</tissue>
    </source>
</reference>
<dbReference type="AlphaFoldDB" id="A0A9W9Z3Q2"/>
<sequence length="77" mass="8568">MPAGIQGNEAKYQENKEAKDDDETKEDEDKAEDVDAVERQRKKDKHQACAAANDDYEVDEDAVAGTSVWLAILIKSN</sequence>
<proteinExistence type="predicted"/>
<dbReference type="EMBL" id="MU826827">
    <property type="protein sequence ID" value="KAJ7374497.1"/>
    <property type="molecule type" value="Genomic_DNA"/>
</dbReference>
<evidence type="ECO:0000313" key="2">
    <source>
        <dbReference type="EMBL" id="KAJ7374497.1"/>
    </source>
</evidence>
<protein>
    <submittedName>
        <fullName evidence="2">Uncharacterized protein</fullName>
    </submittedName>
</protein>
<organism evidence="2 3">
    <name type="scientific">Desmophyllum pertusum</name>
    <dbReference type="NCBI Taxonomy" id="174260"/>
    <lineage>
        <taxon>Eukaryota</taxon>
        <taxon>Metazoa</taxon>
        <taxon>Cnidaria</taxon>
        <taxon>Anthozoa</taxon>
        <taxon>Hexacorallia</taxon>
        <taxon>Scleractinia</taxon>
        <taxon>Caryophylliina</taxon>
        <taxon>Caryophylliidae</taxon>
        <taxon>Desmophyllum</taxon>
    </lineage>
</organism>
<name>A0A9W9Z3Q2_9CNID</name>
<comment type="caution">
    <text evidence="2">The sequence shown here is derived from an EMBL/GenBank/DDBJ whole genome shotgun (WGS) entry which is preliminary data.</text>
</comment>
<gene>
    <name evidence="2" type="ORF">OS493_004835</name>
</gene>
<evidence type="ECO:0000313" key="3">
    <source>
        <dbReference type="Proteomes" id="UP001163046"/>
    </source>
</evidence>
<dbReference type="Proteomes" id="UP001163046">
    <property type="component" value="Unassembled WGS sequence"/>
</dbReference>
<feature type="region of interest" description="Disordered" evidence="1">
    <location>
        <begin position="1"/>
        <end position="51"/>
    </location>
</feature>
<evidence type="ECO:0000256" key="1">
    <source>
        <dbReference type="SAM" id="MobiDB-lite"/>
    </source>
</evidence>